<dbReference type="Gene3D" id="3.80.10.10">
    <property type="entry name" value="Ribonuclease Inhibitor"/>
    <property type="match status" value="1"/>
</dbReference>
<evidence type="ECO:0000313" key="3">
    <source>
        <dbReference type="Proteomes" id="UP000824102"/>
    </source>
</evidence>
<gene>
    <name evidence="2" type="ORF">H9964_00300</name>
</gene>
<accession>A0A9D2G3N4</accession>
<dbReference type="EMBL" id="DXBB01000005">
    <property type="protein sequence ID" value="HIZ72003.1"/>
    <property type="molecule type" value="Genomic_DNA"/>
</dbReference>
<evidence type="ECO:0000313" key="2">
    <source>
        <dbReference type="EMBL" id="HIZ72003.1"/>
    </source>
</evidence>
<dbReference type="Proteomes" id="UP000824102">
    <property type="component" value="Unassembled WGS sequence"/>
</dbReference>
<reference evidence="2" key="1">
    <citation type="journal article" date="2021" name="PeerJ">
        <title>Extensive microbial diversity within the chicken gut microbiome revealed by metagenomics and culture.</title>
        <authorList>
            <person name="Gilroy R."/>
            <person name="Ravi A."/>
            <person name="Getino M."/>
            <person name="Pursley I."/>
            <person name="Horton D.L."/>
            <person name="Alikhan N.F."/>
            <person name="Baker D."/>
            <person name="Gharbi K."/>
            <person name="Hall N."/>
            <person name="Watson M."/>
            <person name="Adriaenssens E.M."/>
            <person name="Foster-Nyarko E."/>
            <person name="Jarju S."/>
            <person name="Secka A."/>
            <person name="Antonio M."/>
            <person name="Oren A."/>
            <person name="Chaudhuri R.R."/>
            <person name="La Ragione R."/>
            <person name="Hildebrand F."/>
            <person name="Pallen M.J."/>
        </authorList>
    </citation>
    <scope>NUCLEOTIDE SEQUENCE</scope>
    <source>
        <strain evidence="2">ChiW7-2402</strain>
    </source>
</reference>
<dbReference type="Pfam" id="PF14206">
    <property type="entry name" value="Cys_rich_CPCC"/>
    <property type="match status" value="1"/>
</dbReference>
<sequence length="713" mass="82245">MTDTKGCLCPVCGRTVFSDSYEICPVCGWENDGGEFDPTRAGGANGCSYYEYRRKFRQNLLADPLYSWRGECDKQKEKKGIFWIVDREDLKNNAPYLFRIPVDIAGNPSALTPIPPLNSKRGDNYNHKLTWECYLPMALRRGKPYYYYPRGRVEIDDRTRAKIYLHPDLVAEPVITYLIEEFRLQKREVIVKADGSKHYSYLAKGEEDMEEKKSTEETFAKKIFKGQKEAALFRAAEIGEASRDMFRDLRWKMRKRGGYCAFRALWRIGETGWTEDLFVSFGVKGRAALRLAEQYGYPFVTFKEGEVCEEYCALPLREQGEGYYGGELLRAFPLQEGDAVLRPLRFGQQREEAQLVSLWEIEYPSASCYHAAAKLRFRSVFWAREKGEAPLKPAFVGAIMPPADKKVKLRRCVQKNGHGVWYHNVDQRRTMMSRTCHLCGKQFHFWDERQDFSFSRHIGYGSKYDRTDIALNLCCHCFDKVMDRLLPQCAVDPLCRERGEGLPIKALLEGDFVAEAESLMRSLPVTQRLSYGFRRMWLREWQGVYVVRGMGYCTDPYIRLPRSIVMTSTYGDEKQVHRVPVVEVGKRAFACERRLEGAVLTAVSEIGAEAFDECCSLRWLWLPRTLRRIGPAAFRGCKNFEAIFFEGTEEEFKKIVADTAQKEVFSPDKGLTFEEYEVKHLGNEPFLNAKVYYNFPFVKSRIESSAQAEGGKG</sequence>
<protein>
    <submittedName>
        <fullName evidence="2">Leucine-rich repeat protein</fullName>
    </submittedName>
</protein>
<evidence type="ECO:0000259" key="1">
    <source>
        <dbReference type="Pfam" id="PF14206"/>
    </source>
</evidence>
<dbReference type="InterPro" id="IPR025983">
    <property type="entry name" value="Cys_rich_CPCC"/>
</dbReference>
<dbReference type="InterPro" id="IPR026906">
    <property type="entry name" value="LRR_5"/>
</dbReference>
<reference evidence="2" key="2">
    <citation type="submission" date="2021-04" db="EMBL/GenBank/DDBJ databases">
        <authorList>
            <person name="Gilroy R."/>
        </authorList>
    </citation>
    <scope>NUCLEOTIDE SEQUENCE</scope>
    <source>
        <strain evidence="2">ChiW7-2402</strain>
    </source>
</reference>
<dbReference type="InterPro" id="IPR032675">
    <property type="entry name" value="LRR_dom_sf"/>
</dbReference>
<dbReference type="Pfam" id="PF13306">
    <property type="entry name" value="LRR_5"/>
    <property type="match status" value="1"/>
</dbReference>
<proteinExistence type="predicted"/>
<organism evidence="2 3">
    <name type="scientific">Candidatus Gallimonas intestinavium</name>
    <dbReference type="NCBI Taxonomy" id="2838603"/>
    <lineage>
        <taxon>Bacteria</taxon>
        <taxon>Bacillati</taxon>
        <taxon>Bacillota</taxon>
        <taxon>Clostridia</taxon>
        <taxon>Candidatus Gallimonas</taxon>
    </lineage>
</organism>
<dbReference type="AlphaFoldDB" id="A0A9D2G3N4"/>
<name>A0A9D2G3N4_9FIRM</name>
<comment type="caution">
    <text evidence="2">The sequence shown here is derived from an EMBL/GenBank/DDBJ whole genome shotgun (WGS) entry which is preliminary data.</text>
</comment>
<feature type="domain" description="Cysteine-rich CPCC" evidence="1">
    <location>
        <begin position="8"/>
        <end position="58"/>
    </location>
</feature>